<proteinExistence type="predicted"/>
<sequence length="90" mass="10202">MKHNNGWNTQIASDIHRDGLGVELLGFNGEIVAEVFRCDADNSIVVTCWSRRVTDDVLNWLLPYSETELQSFEDGTPLPPSAEWQVERDP</sequence>
<evidence type="ECO:0000313" key="3">
    <source>
        <dbReference type="Proteomes" id="UP000318288"/>
    </source>
</evidence>
<dbReference type="RefSeq" id="WP_146459417.1">
    <property type="nucleotide sequence ID" value="NZ_SJPW01000005.1"/>
</dbReference>
<protein>
    <submittedName>
        <fullName evidence="2">Uncharacterized protein</fullName>
    </submittedName>
</protein>
<keyword evidence="3" id="KW-1185">Reference proteome</keyword>
<gene>
    <name evidence="2" type="ORF">Poly51_40140</name>
</gene>
<dbReference type="EMBL" id="SJPW01000005">
    <property type="protein sequence ID" value="TWU50721.1"/>
    <property type="molecule type" value="Genomic_DNA"/>
</dbReference>
<dbReference type="AlphaFoldDB" id="A0A5C6ETQ8"/>
<reference evidence="2 3" key="1">
    <citation type="submission" date="2019-02" db="EMBL/GenBank/DDBJ databases">
        <title>Deep-cultivation of Planctomycetes and their phenomic and genomic characterization uncovers novel biology.</title>
        <authorList>
            <person name="Wiegand S."/>
            <person name="Jogler M."/>
            <person name="Boedeker C."/>
            <person name="Pinto D."/>
            <person name="Vollmers J."/>
            <person name="Rivas-Marin E."/>
            <person name="Kohn T."/>
            <person name="Peeters S.H."/>
            <person name="Heuer A."/>
            <person name="Rast P."/>
            <person name="Oberbeckmann S."/>
            <person name="Bunk B."/>
            <person name="Jeske O."/>
            <person name="Meyerdierks A."/>
            <person name="Storesund J.E."/>
            <person name="Kallscheuer N."/>
            <person name="Luecker S."/>
            <person name="Lage O.M."/>
            <person name="Pohl T."/>
            <person name="Merkel B.J."/>
            <person name="Hornburger P."/>
            <person name="Mueller R.-W."/>
            <person name="Bruemmer F."/>
            <person name="Labrenz M."/>
            <person name="Spormann A.M."/>
            <person name="Op Den Camp H."/>
            <person name="Overmann J."/>
            <person name="Amann R."/>
            <person name="Jetten M.S.M."/>
            <person name="Mascher T."/>
            <person name="Medema M.H."/>
            <person name="Devos D.P."/>
            <person name="Kaster A.-K."/>
            <person name="Ovreas L."/>
            <person name="Rohde M."/>
            <person name="Galperin M.Y."/>
            <person name="Jogler C."/>
        </authorList>
    </citation>
    <scope>NUCLEOTIDE SEQUENCE [LARGE SCALE GENOMIC DNA]</scope>
    <source>
        <strain evidence="2 3">Poly51</strain>
    </source>
</reference>
<name>A0A5C6ETQ8_9BACT</name>
<organism evidence="2 3">
    <name type="scientific">Rubripirellula tenax</name>
    <dbReference type="NCBI Taxonomy" id="2528015"/>
    <lineage>
        <taxon>Bacteria</taxon>
        <taxon>Pseudomonadati</taxon>
        <taxon>Planctomycetota</taxon>
        <taxon>Planctomycetia</taxon>
        <taxon>Pirellulales</taxon>
        <taxon>Pirellulaceae</taxon>
        <taxon>Rubripirellula</taxon>
    </lineage>
</organism>
<dbReference type="OrthoDB" id="6915852at2"/>
<evidence type="ECO:0000256" key="1">
    <source>
        <dbReference type="SAM" id="MobiDB-lite"/>
    </source>
</evidence>
<comment type="caution">
    <text evidence="2">The sequence shown here is derived from an EMBL/GenBank/DDBJ whole genome shotgun (WGS) entry which is preliminary data.</text>
</comment>
<dbReference type="Proteomes" id="UP000318288">
    <property type="component" value="Unassembled WGS sequence"/>
</dbReference>
<evidence type="ECO:0000313" key="2">
    <source>
        <dbReference type="EMBL" id="TWU50721.1"/>
    </source>
</evidence>
<feature type="region of interest" description="Disordered" evidence="1">
    <location>
        <begin position="71"/>
        <end position="90"/>
    </location>
</feature>
<accession>A0A5C6ETQ8</accession>